<comment type="caution">
    <text evidence="2">The sequence shown here is derived from an EMBL/GenBank/DDBJ whole genome shotgun (WGS) entry which is preliminary data.</text>
</comment>
<feature type="chain" id="PRO_5046591516" evidence="1">
    <location>
        <begin position="17"/>
        <end position="184"/>
    </location>
</feature>
<proteinExistence type="predicted"/>
<feature type="signal peptide" evidence="1">
    <location>
        <begin position="1"/>
        <end position="16"/>
    </location>
</feature>
<evidence type="ECO:0000256" key="1">
    <source>
        <dbReference type="SAM" id="SignalP"/>
    </source>
</evidence>
<keyword evidence="1" id="KW-0732">Signal</keyword>
<accession>A0ABU8B1P4</accession>
<dbReference type="RefSeq" id="WP_334662095.1">
    <property type="nucleotide sequence ID" value="NZ_JARULZ010000003.1"/>
</dbReference>
<organism evidence="2 3">
    <name type="scientific">Streptomyces bottropensis</name>
    <dbReference type="NCBI Taxonomy" id="42235"/>
    <lineage>
        <taxon>Bacteria</taxon>
        <taxon>Bacillati</taxon>
        <taxon>Actinomycetota</taxon>
        <taxon>Actinomycetes</taxon>
        <taxon>Kitasatosporales</taxon>
        <taxon>Streptomycetaceae</taxon>
        <taxon>Streptomyces</taxon>
    </lineage>
</organism>
<evidence type="ECO:0000313" key="3">
    <source>
        <dbReference type="Proteomes" id="UP001310290"/>
    </source>
</evidence>
<evidence type="ECO:0000313" key="2">
    <source>
        <dbReference type="EMBL" id="MEH0639767.1"/>
    </source>
</evidence>
<name>A0ABU8B1P4_9ACTN</name>
<dbReference type="EMBL" id="JARULZ010000003">
    <property type="protein sequence ID" value="MEH0639767.1"/>
    <property type="molecule type" value="Genomic_DNA"/>
</dbReference>
<protein>
    <submittedName>
        <fullName evidence="2">Uncharacterized protein</fullName>
    </submittedName>
</protein>
<dbReference type="Proteomes" id="UP001310290">
    <property type="component" value="Unassembled WGS sequence"/>
</dbReference>
<reference evidence="2" key="1">
    <citation type="submission" date="2023-04" db="EMBL/GenBank/DDBJ databases">
        <title>Genomic diversity of scab-causing Streptomyces spp. in the province of Quebec, Canada.</title>
        <authorList>
            <person name="Biessy A."/>
            <person name="Cadieux M."/>
            <person name="Ciotola M."/>
            <person name="Filion M."/>
        </authorList>
    </citation>
    <scope>NUCLEOTIDE SEQUENCE</scope>
    <source>
        <strain evidence="2">B21-115</strain>
    </source>
</reference>
<keyword evidence="3" id="KW-1185">Reference proteome</keyword>
<sequence>MVATSLALSFSFAVHAAGATYAADTTAEADKTSSQNTAAQEKVTEASDVQSARLAAVLGGTRVEAVSERTADSTTWVNPNGSLTTETASGDIRVREGGKWKRIDTTLVDAGSRLEPKTAVAEVALSDGGSGDFASVSQARSPSVWTGARLSRNPRWTVTPPYTRRSSRMVTCMSPLCRTGSPSR</sequence>
<gene>
    <name evidence="2" type="ORF">QBA35_42375</name>
</gene>